<evidence type="ECO:0000313" key="11">
    <source>
        <dbReference type="EMBL" id="CAE0346137.1"/>
    </source>
</evidence>
<feature type="domain" description="Vacuolar sorting receptor thioredoxin-like" evidence="10">
    <location>
        <begin position="4"/>
        <end position="104"/>
    </location>
</feature>
<evidence type="ECO:0000256" key="7">
    <source>
        <dbReference type="ARBA" id="ARBA00023180"/>
    </source>
</evidence>
<evidence type="ECO:0000256" key="9">
    <source>
        <dbReference type="SAM" id="Phobius"/>
    </source>
</evidence>
<dbReference type="InterPro" id="IPR056858">
    <property type="entry name" value="VSR_TRX"/>
</dbReference>
<dbReference type="GO" id="GO:0016020">
    <property type="term" value="C:membrane"/>
    <property type="evidence" value="ECO:0007669"/>
    <property type="project" value="UniProtKB-SubCell"/>
</dbReference>
<proteinExistence type="predicted"/>
<name>A0A7S3N7L6_9SPIT</name>
<dbReference type="GO" id="GO:0012505">
    <property type="term" value="C:endomembrane system"/>
    <property type="evidence" value="ECO:0007669"/>
    <property type="project" value="UniProtKB-SubCell"/>
</dbReference>
<keyword evidence="5 9" id="KW-1133">Transmembrane helix</keyword>
<keyword evidence="3" id="KW-0732">Signal</keyword>
<evidence type="ECO:0000256" key="2">
    <source>
        <dbReference type="ARBA" id="ARBA00022692"/>
    </source>
</evidence>
<keyword evidence="7" id="KW-0325">Glycoprotein</keyword>
<evidence type="ECO:0000256" key="5">
    <source>
        <dbReference type="ARBA" id="ARBA00022989"/>
    </source>
</evidence>
<dbReference type="Pfam" id="PF25011">
    <property type="entry name" value="VSR_TRX"/>
    <property type="match status" value="1"/>
</dbReference>
<evidence type="ECO:0000256" key="8">
    <source>
        <dbReference type="ARBA" id="ARBA00037847"/>
    </source>
</evidence>
<dbReference type="AlphaFoldDB" id="A0A7S3N7L6"/>
<gene>
    <name evidence="11" type="ORF">EHAR0213_LOCUS5047</name>
</gene>
<evidence type="ECO:0000256" key="6">
    <source>
        <dbReference type="ARBA" id="ARBA00023136"/>
    </source>
</evidence>
<evidence type="ECO:0000256" key="3">
    <source>
        <dbReference type="ARBA" id="ARBA00022729"/>
    </source>
</evidence>
<keyword evidence="6 9" id="KW-0472">Membrane</keyword>
<evidence type="ECO:0000256" key="4">
    <source>
        <dbReference type="ARBA" id="ARBA00022737"/>
    </source>
</evidence>
<organism evidence="11">
    <name type="scientific">Euplotes harpa</name>
    <dbReference type="NCBI Taxonomy" id="151035"/>
    <lineage>
        <taxon>Eukaryota</taxon>
        <taxon>Sar</taxon>
        <taxon>Alveolata</taxon>
        <taxon>Ciliophora</taxon>
        <taxon>Intramacronucleata</taxon>
        <taxon>Spirotrichea</taxon>
        <taxon>Hypotrichia</taxon>
        <taxon>Euplotida</taxon>
        <taxon>Euplotidae</taxon>
        <taxon>Euplotes</taxon>
    </lineage>
</organism>
<keyword evidence="4" id="KW-0677">Repeat</keyword>
<comment type="subcellular location">
    <subcellularLocation>
        <location evidence="8">Endomembrane system</location>
        <topology evidence="8">Single-pass membrane protein</topology>
    </subcellularLocation>
    <subcellularLocation>
        <location evidence="1">Membrane</location>
        <topology evidence="1">Single-pass type I membrane protein</topology>
    </subcellularLocation>
</comment>
<dbReference type="EMBL" id="HBII01011780">
    <property type="protein sequence ID" value="CAE0346137.1"/>
    <property type="molecule type" value="Transcribed_RNA"/>
</dbReference>
<protein>
    <recommendedName>
        <fullName evidence="10">Vacuolar sorting receptor thioredoxin-like domain-containing protein</fullName>
    </recommendedName>
</protein>
<evidence type="ECO:0000259" key="10">
    <source>
        <dbReference type="Pfam" id="PF25011"/>
    </source>
</evidence>
<reference evidence="11" key="1">
    <citation type="submission" date="2021-01" db="EMBL/GenBank/DDBJ databases">
        <authorList>
            <person name="Corre E."/>
            <person name="Pelletier E."/>
            <person name="Niang G."/>
            <person name="Scheremetjew M."/>
            <person name="Finn R."/>
            <person name="Kale V."/>
            <person name="Holt S."/>
            <person name="Cochrane G."/>
            <person name="Meng A."/>
            <person name="Brown T."/>
            <person name="Cohen L."/>
        </authorList>
    </citation>
    <scope>NUCLEOTIDE SEQUENCE</scope>
    <source>
        <strain evidence="11">FSP1.4</strain>
    </source>
</reference>
<dbReference type="PANTHER" id="PTHR22702">
    <property type="entry name" value="PROTEASE-ASSOCIATED DOMAIN-CONTAINING PROTEIN"/>
    <property type="match status" value="1"/>
</dbReference>
<sequence>MANKGDDSDWWAYVKSAHSTCYKDFTEECSKMIHERLKLDYAKTLDCVNKSFTNKDTADEDNSILGEDYEYWNEEGFIYTPAVYINDVKYQGDLVASYVFEAICSGFMTKPAECKGGASTPTDESKSSSSKHVSFNWFLIVVIALIVLNIVLILICIKINKTKLKEHVFDAIGQHKNLSSSGKEVGAQKFQKFKDSKYESET</sequence>
<dbReference type="PANTHER" id="PTHR22702:SF1">
    <property type="entry name" value="PROTEASE-ASSOCIATED DOMAIN-CONTAINING PROTEIN 1"/>
    <property type="match status" value="1"/>
</dbReference>
<keyword evidence="2 9" id="KW-0812">Transmembrane</keyword>
<feature type="transmembrane region" description="Helical" evidence="9">
    <location>
        <begin position="135"/>
        <end position="157"/>
    </location>
</feature>
<accession>A0A7S3N7L6</accession>
<evidence type="ECO:0000256" key="1">
    <source>
        <dbReference type="ARBA" id="ARBA00004479"/>
    </source>
</evidence>